<dbReference type="EnsemblPlants" id="OB05G11890.1">
    <property type="protein sequence ID" value="OB05G11890.1"/>
    <property type="gene ID" value="OB05G11890"/>
</dbReference>
<evidence type="ECO:0000313" key="3">
    <source>
        <dbReference type="Proteomes" id="UP000006038"/>
    </source>
</evidence>
<keyword evidence="1" id="KW-0812">Transmembrane</keyword>
<name>J3M3L5_ORYBR</name>
<reference evidence="2" key="2">
    <citation type="submission" date="2013-04" db="UniProtKB">
        <authorList>
            <consortium name="EnsemblPlants"/>
        </authorList>
    </citation>
    <scope>IDENTIFICATION</scope>
</reference>
<organism evidence="2">
    <name type="scientific">Oryza brachyantha</name>
    <name type="common">malo sina</name>
    <dbReference type="NCBI Taxonomy" id="4533"/>
    <lineage>
        <taxon>Eukaryota</taxon>
        <taxon>Viridiplantae</taxon>
        <taxon>Streptophyta</taxon>
        <taxon>Embryophyta</taxon>
        <taxon>Tracheophyta</taxon>
        <taxon>Spermatophyta</taxon>
        <taxon>Magnoliopsida</taxon>
        <taxon>Liliopsida</taxon>
        <taxon>Poales</taxon>
        <taxon>Poaceae</taxon>
        <taxon>BOP clade</taxon>
        <taxon>Oryzoideae</taxon>
        <taxon>Oryzeae</taxon>
        <taxon>Oryzinae</taxon>
        <taxon>Oryza</taxon>
    </lineage>
</organism>
<sequence length="84" mass="9808">MNTTTEGWYMQVLIRQLELLVSSSSGDGHHLLFLFYHPNHAQVFCLLHDFFYAEVFVIFFLSCYAILVANCKIVSKRFHFSVES</sequence>
<dbReference type="AlphaFoldDB" id="J3M3L5"/>
<dbReference type="Gramene" id="OB05G11890.1">
    <property type="protein sequence ID" value="OB05G11890.1"/>
    <property type="gene ID" value="OB05G11890"/>
</dbReference>
<dbReference type="HOGENOM" id="CLU_2531096_0_0_1"/>
<keyword evidence="3" id="KW-1185">Reference proteome</keyword>
<evidence type="ECO:0000256" key="1">
    <source>
        <dbReference type="SAM" id="Phobius"/>
    </source>
</evidence>
<accession>J3M3L5</accession>
<protein>
    <submittedName>
        <fullName evidence="2">Uncharacterized protein</fullName>
    </submittedName>
</protein>
<keyword evidence="1" id="KW-0472">Membrane</keyword>
<dbReference type="Proteomes" id="UP000006038">
    <property type="component" value="Chromosome 5"/>
</dbReference>
<feature type="transmembrane region" description="Helical" evidence="1">
    <location>
        <begin position="50"/>
        <end position="69"/>
    </location>
</feature>
<reference evidence="2" key="1">
    <citation type="journal article" date="2013" name="Nat. Commun.">
        <title>Whole-genome sequencing of Oryza brachyantha reveals mechanisms underlying Oryza genome evolution.</title>
        <authorList>
            <person name="Chen J."/>
            <person name="Huang Q."/>
            <person name="Gao D."/>
            <person name="Wang J."/>
            <person name="Lang Y."/>
            <person name="Liu T."/>
            <person name="Li B."/>
            <person name="Bai Z."/>
            <person name="Luis Goicoechea J."/>
            <person name="Liang C."/>
            <person name="Chen C."/>
            <person name="Zhang W."/>
            <person name="Sun S."/>
            <person name="Liao Y."/>
            <person name="Zhang X."/>
            <person name="Yang L."/>
            <person name="Song C."/>
            <person name="Wang M."/>
            <person name="Shi J."/>
            <person name="Liu G."/>
            <person name="Liu J."/>
            <person name="Zhou H."/>
            <person name="Zhou W."/>
            <person name="Yu Q."/>
            <person name="An N."/>
            <person name="Chen Y."/>
            <person name="Cai Q."/>
            <person name="Wang B."/>
            <person name="Liu B."/>
            <person name="Min J."/>
            <person name="Huang Y."/>
            <person name="Wu H."/>
            <person name="Li Z."/>
            <person name="Zhang Y."/>
            <person name="Yin Y."/>
            <person name="Song W."/>
            <person name="Jiang J."/>
            <person name="Jackson S.A."/>
            <person name="Wing R.A."/>
            <person name="Wang J."/>
            <person name="Chen M."/>
        </authorList>
    </citation>
    <scope>NUCLEOTIDE SEQUENCE [LARGE SCALE GENOMIC DNA]</scope>
    <source>
        <strain evidence="2">cv. IRGC 101232</strain>
    </source>
</reference>
<keyword evidence="1" id="KW-1133">Transmembrane helix</keyword>
<proteinExistence type="predicted"/>
<evidence type="ECO:0000313" key="2">
    <source>
        <dbReference type="EnsemblPlants" id="OB05G11890.1"/>
    </source>
</evidence>